<keyword evidence="2" id="KW-1185">Reference proteome</keyword>
<dbReference type="AlphaFoldDB" id="A0A176WL03"/>
<gene>
    <name evidence="1" type="ORF">AXG93_673s1600</name>
</gene>
<evidence type="ECO:0000313" key="2">
    <source>
        <dbReference type="Proteomes" id="UP000077202"/>
    </source>
</evidence>
<accession>A0A176WL03</accession>
<comment type="caution">
    <text evidence="1">The sequence shown here is derived from an EMBL/GenBank/DDBJ whole genome shotgun (WGS) entry which is preliminary data.</text>
</comment>
<protein>
    <submittedName>
        <fullName evidence="1">Uncharacterized protein</fullName>
    </submittedName>
</protein>
<name>A0A176WL03_MARPO</name>
<dbReference type="Proteomes" id="UP000077202">
    <property type="component" value="Unassembled WGS sequence"/>
</dbReference>
<reference evidence="1" key="1">
    <citation type="submission" date="2016-03" db="EMBL/GenBank/DDBJ databases">
        <title>Mechanisms controlling the formation of the plant cell surface in tip-growing cells are functionally conserved among land plants.</title>
        <authorList>
            <person name="Honkanen S."/>
            <person name="Jones V.A."/>
            <person name="Morieri G."/>
            <person name="Champion C."/>
            <person name="Hetherington A.J."/>
            <person name="Kelly S."/>
            <person name="Saint-Marcoux D."/>
            <person name="Proust H."/>
            <person name="Prescott H."/>
            <person name="Dolan L."/>
        </authorList>
    </citation>
    <scope>NUCLEOTIDE SEQUENCE [LARGE SCALE GENOMIC DNA]</scope>
    <source>
        <tissue evidence="1">Whole gametophyte</tissue>
    </source>
</reference>
<proteinExistence type="predicted"/>
<dbReference type="EMBL" id="LVLJ01000698">
    <property type="protein sequence ID" value="OAE32982.1"/>
    <property type="molecule type" value="Genomic_DNA"/>
</dbReference>
<sequence>MGGLRIIPEADREETIAAEDERKFVYPKPLIAADLVVSMNPILRVFSSEEINRRRMTANATPTVALRKRKWLTGVHRVDKAAAAHTKAAARVVPGNTGREFATL</sequence>
<organism evidence="1 2">
    <name type="scientific">Marchantia polymorpha subsp. ruderalis</name>
    <dbReference type="NCBI Taxonomy" id="1480154"/>
    <lineage>
        <taxon>Eukaryota</taxon>
        <taxon>Viridiplantae</taxon>
        <taxon>Streptophyta</taxon>
        <taxon>Embryophyta</taxon>
        <taxon>Marchantiophyta</taxon>
        <taxon>Marchantiopsida</taxon>
        <taxon>Marchantiidae</taxon>
        <taxon>Marchantiales</taxon>
        <taxon>Marchantiaceae</taxon>
        <taxon>Marchantia</taxon>
    </lineage>
</organism>
<evidence type="ECO:0000313" key="1">
    <source>
        <dbReference type="EMBL" id="OAE32982.1"/>
    </source>
</evidence>